<proteinExistence type="predicted"/>
<comment type="caution">
    <text evidence="1">The sequence shown here is derived from an EMBL/GenBank/DDBJ whole genome shotgun (WGS) entry which is preliminary data.</text>
</comment>
<keyword evidence="2" id="KW-1185">Reference proteome</keyword>
<sequence length="67" mass="7857">MLWVVQLLSRPYDYGYMLEVRHILREGNHFADHLANLAQNGIDGLIHLHNPLPLFLADVLRHGRIRF</sequence>
<dbReference type="AlphaFoldDB" id="A0A7J8WMX6"/>
<organism evidence="1 2">
    <name type="scientific">Gossypium aridum</name>
    <name type="common">American cotton</name>
    <name type="synonym">Erioxylum aridum</name>
    <dbReference type="NCBI Taxonomy" id="34290"/>
    <lineage>
        <taxon>Eukaryota</taxon>
        <taxon>Viridiplantae</taxon>
        <taxon>Streptophyta</taxon>
        <taxon>Embryophyta</taxon>
        <taxon>Tracheophyta</taxon>
        <taxon>Spermatophyta</taxon>
        <taxon>Magnoliopsida</taxon>
        <taxon>eudicotyledons</taxon>
        <taxon>Gunneridae</taxon>
        <taxon>Pentapetalae</taxon>
        <taxon>rosids</taxon>
        <taxon>malvids</taxon>
        <taxon>Malvales</taxon>
        <taxon>Malvaceae</taxon>
        <taxon>Malvoideae</taxon>
        <taxon>Gossypium</taxon>
    </lineage>
</organism>
<gene>
    <name evidence="1" type="ORF">Goari_017888</name>
</gene>
<name>A0A7J8WMX6_GOSAI</name>
<dbReference type="Proteomes" id="UP000593577">
    <property type="component" value="Unassembled WGS sequence"/>
</dbReference>
<evidence type="ECO:0000313" key="2">
    <source>
        <dbReference type="Proteomes" id="UP000593577"/>
    </source>
</evidence>
<accession>A0A7J8WMX6</accession>
<dbReference type="EMBL" id="JABFAA010000002">
    <property type="protein sequence ID" value="MBA0676411.1"/>
    <property type="molecule type" value="Genomic_DNA"/>
</dbReference>
<protein>
    <submittedName>
        <fullName evidence="1">Uncharacterized protein</fullName>
    </submittedName>
</protein>
<reference evidence="1 2" key="1">
    <citation type="journal article" date="2019" name="Genome Biol. Evol.">
        <title>Insights into the evolution of the New World diploid cottons (Gossypium, subgenus Houzingenia) based on genome sequencing.</title>
        <authorList>
            <person name="Grover C.E."/>
            <person name="Arick M.A. 2nd"/>
            <person name="Thrash A."/>
            <person name="Conover J.L."/>
            <person name="Sanders W.S."/>
            <person name="Peterson D.G."/>
            <person name="Frelichowski J.E."/>
            <person name="Scheffler J.A."/>
            <person name="Scheffler B.E."/>
            <person name="Wendel J.F."/>
        </authorList>
    </citation>
    <scope>NUCLEOTIDE SEQUENCE [LARGE SCALE GENOMIC DNA]</scope>
    <source>
        <strain evidence="1">185</strain>
        <tissue evidence="1">Leaf</tissue>
    </source>
</reference>
<evidence type="ECO:0000313" key="1">
    <source>
        <dbReference type="EMBL" id="MBA0676411.1"/>
    </source>
</evidence>